<keyword evidence="3" id="KW-0411">Iron-sulfur</keyword>
<dbReference type="InterPro" id="IPR017900">
    <property type="entry name" value="4Fe4S_Fe_S_CS"/>
</dbReference>
<dbReference type="Proteomes" id="UP000823616">
    <property type="component" value="Unassembled WGS sequence"/>
</dbReference>
<evidence type="ECO:0000256" key="1">
    <source>
        <dbReference type="ARBA" id="ARBA00022723"/>
    </source>
</evidence>
<keyword evidence="1" id="KW-0479">Metal-binding</keyword>
<dbReference type="AlphaFoldDB" id="A0A9D9EQP1"/>
<dbReference type="EMBL" id="JADIMS010000001">
    <property type="protein sequence ID" value="MBO8449499.1"/>
    <property type="molecule type" value="Genomic_DNA"/>
</dbReference>
<dbReference type="PROSITE" id="PS00198">
    <property type="entry name" value="4FE4S_FER_1"/>
    <property type="match status" value="2"/>
</dbReference>
<name>A0A9D9EQP1_9SPIR</name>
<dbReference type="Gene3D" id="1.10.1060.10">
    <property type="entry name" value="Alpha-helical ferredoxin"/>
    <property type="match status" value="1"/>
</dbReference>
<dbReference type="SUPFAM" id="SSF46548">
    <property type="entry name" value="alpha-helical ferredoxin"/>
    <property type="match status" value="1"/>
</dbReference>
<dbReference type="PROSITE" id="PS51379">
    <property type="entry name" value="4FE4S_FER_2"/>
    <property type="match status" value="1"/>
</dbReference>
<sequence>MDEKITAEILTRISGVNPRKCMRCGKCSGTCPAYDAMEYHPHQFVAMVESGNISPLLHSPSLFLCLSCFACVDRCPRNVEPAKLVEAVRLAVIRQQGGNHLKPERIPEIVAEEMPDPELPQQAVVTAFRKYAK</sequence>
<dbReference type="GO" id="GO:0005886">
    <property type="term" value="C:plasma membrane"/>
    <property type="evidence" value="ECO:0007669"/>
    <property type="project" value="TreeGrafter"/>
</dbReference>
<keyword evidence="2" id="KW-0408">Iron</keyword>
<reference evidence="5" key="2">
    <citation type="journal article" date="2021" name="PeerJ">
        <title>Extensive microbial diversity within the chicken gut microbiome revealed by metagenomics and culture.</title>
        <authorList>
            <person name="Gilroy R."/>
            <person name="Ravi A."/>
            <person name="Getino M."/>
            <person name="Pursley I."/>
            <person name="Horton D.L."/>
            <person name="Alikhan N.F."/>
            <person name="Baker D."/>
            <person name="Gharbi K."/>
            <person name="Hall N."/>
            <person name="Watson M."/>
            <person name="Adriaenssens E.M."/>
            <person name="Foster-Nyarko E."/>
            <person name="Jarju S."/>
            <person name="Secka A."/>
            <person name="Antonio M."/>
            <person name="Oren A."/>
            <person name="Chaudhuri R.R."/>
            <person name="La Ragione R."/>
            <person name="Hildebrand F."/>
            <person name="Pallen M.J."/>
        </authorList>
    </citation>
    <scope>NUCLEOTIDE SEQUENCE</scope>
    <source>
        <strain evidence="5">B3-4054</strain>
    </source>
</reference>
<evidence type="ECO:0000259" key="4">
    <source>
        <dbReference type="PROSITE" id="PS51379"/>
    </source>
</evidence>
<gene>
    <name evidence="5" type="ORF">IAA96_00115</name>
</gene>
<dbReference type="InterPro" id="IPR009051">
    <property type="entry name" value="Helical_ferredxn"/>
</dbReference>
<proteinExistence type="predicted"/>
<feature type="domain" description="4Fe-4S ferredoxin-type" evidence="4">
    <location>
        <begin position="11"/>
        <end position="42"/>
    </location>
</feature>
<dbReference type="GO" id="GO:0046872">
    <property type="term" value="F:metal ion binding"/>
    <property type="evidence" value="ECO:0007669"/>
    <property type="project" value="UniProtKB-KW"/>
</dbReference>
<accession>A0A9D9EQP1</accession>
<reference evidence="5" key="1">
    <citation type="submission" date="2020-10" db="EMBL/GenBank/DDBJ databases">
        <authorList>
            <person name="Gilroy R."/>
        </authorList>
    </citation>
    <scope>NUCLEOTIDE SEQUENCE</scope>
    <source>
        <strain evidence="5">B3-4054</strain>
    </source>
</reference>
<dbReference type="InterPro" id="IPR051460">
    <property type="entry name" value="HdrC_iron-sulfur_subunit"/>
</dbReference>
<dbReference type="Pfam" id="PF13183">
    <property type="entry name" value="Fer4_8"/>
    <property type="match status" value="1"/>
</dbReference>
<evidence type="ECO:0000313" key="6">
    <source>
        <dbReference type="Proteomes" id="UP000823616"/>
    </source>
</evidence>
<comment type="caution">
    <text evidence="5">The sequence shown here is derived from an EMBL/GenBank/DDBJ whole genome shotgun (WGS) entry which is preliminary data.</text>
</comment>
<evidence type="ECO:0000313" key="5">
    <source>
        <dbReference type="EMBL" id="MBO8449499.1"/>
    </source>
</evidence>
<organism evidence="5 6">
    <name type="scientific">Candidatus Avitreponema avistercoris</name>
    <dbReference type="NCBI Taxonomy" id="2840705"/>
    <lineage>
        <taxon>Bacteria</taxon>
        <taxon>Pseudomonadati</taxon>
        <taxon>Spirochaetota</taxon>
        <taxon>Spirochaetia</taxon>
        <taxon>Spirochaetales</taxon>
        <taxon>Candidatus Avitreponema</taxon>
    </lineage>
</organism>
<dbReference type="InterPro" id="IPR017896">
    <property type="entry name" value="4Fe4S_Fe-S-bd"/>
</dbReference>
<protein>
    <submittedName>
        <fullName evidence="5">4Fe-4S dicluster domain-containing protein</fullName>
    </submittedName>
</protein>
<evidence type="ECO:0000256" key="3">
    <source>
        <dbReference type="ARBA" id="ARBA00023014"/>
    </source>
</evidence>
<dbReference type="PANTHER" id="PTHR43255:SF2">
    <property type="entry name" value="HETERODISULFIDE REDUCTASE RELATED PROTEIN"/>
    <property type="match status" value="1"/>
</dbReference>
<dbReference type="PANTHER" id="PTHR43255">
    <property type="entry name" value="IRON-SULFUR-BINDING OXIDOREDUCTASE FADF-RELATED-RELATED"/>
    <property type="match status" value="1"/>
</dbReference>
<evidence type="ECO:0000256" key="2">
    <source>
        <dbReference type="ARBA" id="ARBA00023004"/>
    </source>
</evidence>
<dbReference type="GO" id="GO:0051536">
    <property type="term" value="F:iron-sulfur cluster binding"/>
    <property type="evidence" value="ECO:0007669"/>
    <property type="project" value="UniProtKB-KW"/>
</dbReference>